<evidence type="ECO:0000256" key="3">
    <source>
        <dbReference type="ARBA" id="ARBA00022692"/>
    </source>
</evidence>
<feature type="transmembrane region" description="Helical" evidence="8">
    <location>
        <begin position="160"/>
        <end position="182"/>
    </location>
</feature>
<dbReference type="Pfam" id="PF07690">
    <property type="entry name" value="MFS_1"/>
    <property type="match status" value="1"/>
</dbReference>
<feature type="compositionally biased region" description="Basic and acidic residues" evidence="7">
    <location>
        <begin position="14"/>
        <end position="27"/>
    </location>
</feature>
<comment type="subcellular location">
    <subcellularLocation>
        <location evidence="1">Cell membrane</location>
        <topology evidence="1">Multi-pass membrane protein</topology>
    </subcellularLocation>
</comment>
<organism evidence="10 11">
    <name type="scientific">Streptomyces olivochromogenes</name>
    <dbReference type="NCBI Taxonomy" id="1963"/>
    <lineage>
        <taxon>Bacteria</taxon>
        <taxon>Bacillati</taxon>
        <taxon>Actinomycetota</taxon>
        <taxon>Actinomycetes</taxon>
        <taxon>Kitasatosporales</taxon>
        <taxon>Streptomycetaceae</taxon>
        <taxon>Streptomyces</taxon>
    </lineage>
</organism>
<dbReference type="GO" id="GO:0005886">
    <property type="term" value="C:plasma membrane"/>
    <property type="evidence" value="ECO:0007669"/>
    <property type="project" value="UniProtKB-SubCell"/>
</dbReference>
<reference evidence="11" key="1">
    <citation type="submission" date="2017-05" db="EMBL/GenBank/DDBJ databases">
        <title>Streptomyces olivochromogenes NBRC 3561 whole genome shotgun sequence.</title>
        <authorList>
            <person name="Dohra H."/>
            <person name="Kodani S."/>
        </authorList>
    </citation>
    <scope>NUCLEOTIDE SEQUENCE [LARGE SCALE GENOMIC DNA]</scope>
    <source>
        <strain evidence="11">NBRC 3561</strain>
    </source>
</reference>
<feature type="transmembrane region" description="Helical" evidence="8">
    <location>
        <begin position="101"/>
        <end position="124"/>
    </location>
</feature>
<dbReference type="SUPFAM" id="SSF103473">
    <property type="entry name" value="MFS general substrate transporter"/>
    <property type="match status" value="2"/>
</dbReference>
<feature type="transmembrane region" description="Helical" evidence="8">
    <location>
        <begin position="72"/>
        <end position="94"/>
    </location>
</feature>
<feature type="transmembrane region" description="Helical" evidence="8">
    <location>
        <begin position="431"/>
        <end position="450"/>
    </location>
</feature>
<dbReference type="PANTHER" id="PTHR42718:SF9">
    <property type="entry name" value="MAJOR FACILITATOR SUPERFAMILY MULTIDRUG TRANSPORTER MFSC"/>
    <property type="match status" value="1"/>
</dbReference>
<dbReference type="PROSITE" id="PS50850">
    <property type="entry name" value="MFS"/>
    <property type="match status" value="1"/>
</dbReference>
<dbReference type="CDD" id="cd17321">
    <property type="entry name" value="MFS_MMR_MDR_like"/>
    <property type="match status" value="1"/>
</dbReference>
<dbReference type="InterPro" id="IPR011701">
    <property type="entry name" value="MFS"/>
</dbReference>
<dbReference type="InterPro" id="IPR036259">
    <property type="entry name" value="MFS_trans_sf"/>
</dbReference>
<feature type="transmembrane region" description="Helical" evidence="8">
    <location>
        <begin position="462"/>
        <end position="483"/>
    </location>
</feature>
<evidence type="ECO:0000313" key="11">
    <source>
        <dbReference type="Proteomes" id="UP000217446"/>
    </source>
</evidence>
<feature type="transmembrane region" description="Helical" evidence="8">
    <location>
        <begin position="335"/>
        <end position="354"/>
    </location>
</feature>
<dbReference type="Gene3D" id="1.20.1250.20">
    <property type="entry name" value="MFS general substrate transporter like domains"/>
    <property type="match status" value="1"/>
</dbReference>
<feature type="transmembrane region" description="Helical" evidence="8">
    <location>
        <begin position="294"/>
        <end position="315"/>
    </location>
</feature>
<dbReference type="AlphaFoldDB" id="A0A250VVU0"/>
<evidence type="ECO:0000313" key="10">
    <source>
        <dbReference type="EMBL" id="GAX58333.1"/>
    </source>
</evidence>
<dbReference type="InterPro" id="IPR001958">
    <property type="entry name" value="Tet-R_TetA/multi-R_MdtG-like"/>
</dbReference>
<feature type="transmembrane region" description="Helical" evidence="8">
    <location>
        <begin position="188"/>
        <end position="210"/>
    </location>
</feature>
<feature type="transmembrane region" description="Helical" evidence="8">
    <location>
        <begin position="385"/>
        <end position="410"/>
    </location>
</feature>
<comment type="caution">
    <text evidence="10">The sequence shown here is derived from an EMBL/GenBank/DDBJ whole genome shotgun (WGS) entry which is preliminary data.</text>
</comment>
<name>A0A250VVU0_STROL</name>
<evidence type="ECO:0000256" key="6">
    <source>
        <dbReference type="ARBA" id="ARBA00023251"/>
    </source>
</evidence>
<evidence type="ECO:0000256" key="1">
    <source>
        <dbReference type="ARBA" id="ARBA00004651"/>
    </source>
</evidence>
<dbReference type="STRING" id="1963.AQJ27_49485"/>
<dbReference type="Gene3D" id="1.20.1720.10">
    <property type="entry name" value="Multidrug resistance protein D"/>
    <property type="match status" value="1"/>
</dbReference>
<dbReference type="Proteomes" id="UP000217446">
    <property type="component" value="Unassembled WGS sequence"/>
</dbReference>
<keyword evidence="11" id="KW-1185">Reference proteome</keyword>
<feature type="domain" description="Major facilitator superfamily (MFS) profile" evidence="9">
    <location>
        <begin position="34"/>
        <end position="488"/>
    </location>
</feature>
<sequence length="502" mass="51200">MTELVGDGLLSRGRSGEVPRLGNDEHRPSGSAALLTAMCLGLLLSMFNATVVNVMLPNIRGALHVSETGLQWVAALFTLCNAALLLAGGALGELIGKRMTFLSGVAVFTAGSAACAAAPTLGVLLAARTVQAIGVAVMTPQTLSILVTEYTDQTRRARAVGIWAGMASLGLAAGPVVGGVVIDVGSWRGGFMVSAVLGAVTLVLGFRVISRARYGRPAHAPTPDFAGAALSVLALAALVFGLIESATLGWNSPFIVGAFALAASATAAFVLTQRAAIGRGRLPLMPLELWRSRGFVGANTAGLAYFFALFGILYFCSVYLQQYRNFSTLEAGLTFLPMTIVMALVGPVSGVLSARFTTTSLTVAGLLVAATGSLLLALLSAGGVVGVVCSLALFGVGAGLMSSPMSNMAVSSVAARHSGAASATHNAFRQIGSTLGVAALGTMVAAGHHASSHTKVAFSTGLSHAMMAVAVVLVVCAITVAVLGRRRYGFTPGALRLVLQRR</sequence>
<keyword evidence="3 8" id="KW-0812">Transmembrane</keyword>
<feature type="transmembrane region" description="Helical" evidence="8">
    <location>
        <begin position="255"/>
        <end position="273"/>
    </location>
</feature>
<dbReference type="GO" id="GO:0046677">
    <property type="term" value="P:response to antibiotic"/>
    <property type="evidence" value="ECO:0007669"/>
    <property type="project" value="UniProtKB-KW"/>
</dbReference>
<feature type="transmembrane region" description="Helical" evidence="8">
    <location>
        <begin position="32"/>
        <end position="52"/>
    </location>
</feature>
<evidence type="ECO:0000256" key="5">
    <source>
        <dbReference type="ARBA" id="ARBA00023136"/>
    </source>
</evidence>
<dbReference type="RefSeq" id="WP_079065911.1">
    <property type="nucleotide sequence ID" value="NZ_BDQI01000050.1"/>
</dbReference>
<accession>A0A250VVU0</accession>
<dbReference type="PRINTS" id="PR01035">
    <property type="entry name" value="TCRTETA"/>
</dbReference>
<keyword evidence="6" id="KW-0046">Antibiotic resistance</keyword>
<gene>
    <name evidence="10" type="ORF">SO3561_09906</name>
</gene>
<keyword evidence="4 8" id="KW-1133">Transmembrane helix</keyword>
<proteinExistence type="predicted"/>
<evidence type="ECO:0000256" key="8">
    <source>
        <dbReference type="SAM" id="Phobius"/>
    </source>
</evidence>
<dbReference type="InterPro" id="IPR020846">
    <property type="entry name" value="MFS_dom"/>
</dbReference>
<keyword evidence="5 8" id="KW-0472">Membrane</keyword>
<feature type="region of interest" description="Disordered" evidence="7">
    <location>
        <begin position="1"/>
        <end position="27"/>
    </location>
</feature>
<keyword evidence="2" id="KW-0813">Transport</keyword>
<evidence type="ECO:0000259" key="9">
    <source>
        <dbReference type="PROSITE" id="PS50850"/>
    </source>
</evidence>
<protein>
    <submittedName>
        <fullName evidence="10">MFS transporter</fullName>
    </submittedName>
</protein>
<dbReference type="EMBL" id="BDQI01000050">
    <property type="protein sequence ID" value="GAX58333.1"/>
    <property type="molecule type" value="Genomic_DNA"/>
</dbReference>
<feature type="transmembrane region" description="Helical" evidence="8">
    <location>
        <begin position="222"/>
        <end position="243"/>
    </location>
</feature>
<evidence type="ECO:0000256" key="2">
    <source>
        <dbReference type="ARBA" id="ARBA00022448"/>
    </source>
</evidence>
<feature type="transmembrane region" description="Helical" evidence="8">
    <location>
        <begin position="361"/>
        <end position="379"/>
    </location>
</feature>
<evidence type="ECO:0000256" key="4">
    <source>
        <dbReference type="ARBA" id="ARBA00022989"/>
    </source>
</evidence>
<evidence type="ECO:0000256" key="7">
    <source>
        <dbReference type="SAM" id="MobiDB-lite"/>
    </source>
</evidence>
<dbReference type="GO" id="GO:0022857">
    <property type="term" value="F:transmembrane transporter activity"/>
    <property type="evidence" value="ECO:0007669"/>
    <property type="project" value="InterPro"/>
</dbReference>
<dbReference type="PANTHER" id="PTHR42718">
    <property type="entry name" value="MAJOR FACILITATOR SUPERFAMILY MULTIDRUG TRANSPORTER MFSC"/>
    <property type="match status" value="1"/>
</dbReference>